<reference evidence="3 4" key="1">
    <citation type="journal article" date="2014" name="Am. J. Bot.">
        <title>Genome assembly and annotation for red clover (Trifolium pratense; Fabaceae).</title>
        <authorList>
            <person name="Istvanek J."/>
            <person name="Jaros M."/>
            <person name="Krenek A."/>
            <person name="Repkova J."/>
        </authorList>
    </citation>
    <scope>NUCLEOTIDE SEQUENCE [LARGE SCALE GENOMIC DNA]</scope>
    <source>
        <strain evidence="4">cv. Tatra</strain>
        <tissue evidence="3">Young leaves</tissue>
    </source>
</reference>
<feature type="non-terminal residue" evidence="3">
    <location>
        <position position="64"/>
    </location>
</feature>
<dbReference type="Gene3D" id="2.60.34.10">
    <property type="entry name" value="Substrate Binding Domain Of DNAk, Chain A, domain 1"/>
    <property type="match status" value="1"/>
</dbReference>
<dbReference type="AlphaFoldDB" id="A0A2K3KL87"/>
<evidence type="ECO:0000256" key="1">
    <source>
        <dbReference type="ARBA" id="ARBA00022741"/>
    </source>
</evidence>
<dbReference type="GO" id="GO:0005524">
    <property type="term" value="F:ATP binding"/>
    <property type="evidence" value="ECO:0007669"/>
    <property type="project" value="UniProtKB-KW"/>
</dbReference>
<dbReference type="Pfam" id="PF00012">
    <property type="entry name" value="HSP70"/>
    <property type="match status" value="1"/>
</dbReference>
<accession>A0A2K3KL87</accession>
<reference evidence="3 4" key="2">
    <citation type="journal article" date="2017" name="Front. Plant Sci.">
        <title>Gene Classification and Mining of Molecular Markers Useful in Red Clover (Trifolium pratense) Breeding.</title>
        <authorList>
            <person name="Istvanek J."/>
            <person name="Dluhosova J."/>
            <person name="Dluhos P."/>
            <person name="Patkova L."/>
            <person name="Nedelnik J."/>
            <person name="Repkova J."/>
        </authorList>
    </citation>
    <scope>NUCLEOTIDE SEQUENCE [LARGE SCALE GENOMIC DNA]</scope>
    <source>
        <strain evidence="4">cv. Tatra</strain>
        <tissue evidence="3">Young leaves</tissue>
    </source>
</reference>
<comment type="caution">
    <text evidence="3">The sequence shown here is derived from an EMBL/GenBank/DDBJ whole genome shotgun (WGS) entry which is preliminary data.</text>
</comment>
<evidence type="ECO:0000313" key="3">
    <source>
        <dbReference type="EMBL" id="PNX67054.1"/>
    </source>
</evidence>
<dbReference type="Proteomes" id="UP000236291">
    <property type="component" value="Unassembled WGS sequence"/>
</dbReference>
<sequence length="64" mass="7258">MSVMIPRNTSIPVKKTKNYLTVKDYQSVVGIKVYEGESVIASENNLLGLFKLYVPRAPRDLPFQ</sequence>
<protein>
    <submittedName>
        <fullName evidence="3">Heat shock protein</fullName>
    </submittedName>
</protein>
<dbReference type="InterPro" id="IPR029047">
    <property type="entry name" value="HSP70_peptide-bd_sf"/>
</dbReference>
<keyword evidence="1" id="KW-0547">Nucleotide-binding</keyword>
<keyword evidence="3" id="KW-0346">Stress response</keyword>
<dbReference type="SUPFAM" id="SSF100920">
    <property type="entry name" value="Heat shock protein 70kD (HSP70), peptide-binding domain"/>
    <property type="match status" value="1"/>
</dbReference>
<evidence type="ECO:0000256" key="2">
    <source>
        <dbReference type="ARBA" id="ARBA00022840"/>
    </source>
</evidence>
<dbReference type="GO" id="GO:0140662">
    <property type="term" value="F:ATP-dependent protein folding chaperone"/>
    <property type="evidence" value="ECO:0007669"/>
    <property type="project" value="InterPro"/>
</dbReference>
<dbReference type="STRING" id="57577.A0A2K3KL87"/>
<evidence type="ECO:0000313" key="4">
    <source>
        <dbReference type="Proteomes" id="UP000236291"/>
    </source>
</evidence>
<name>A0A2K3KL87_TRIPR</name>
<keyword evidence="2" id="KW-0067">ATP-binding</keyword>
<dbReference type="InterPro" id="IPR013126">
    <property type="entry name" value="Hsp_70_fam"/>
</dbReference>
<organism evidence="3 4">
    <name type="scientific">Trifolium pratense</name>
    <name type="common">Red clover</name>
    <dbReference type="NCBI Taxonomy" id="57577"/>
    <lineage>
        <taxon>Eukaryota</taxon>
        <taxon>Viridiplantae</taxon>
        <taxon>Streptophyta</taxon>
        <taxon>Embryophyta</taxon>
        <taxon>Tracheophyta</taxon>
        <taxon>Spermatophyta</taxon>
        <taxon>Magnoliopsida</taxon>
        <taxon>eudicotyledons</taxon>
        <taxon>Gunneridae</taxon>
        <taxon>Pentapetalae</taxon>
        <taxon>rosids</taxon>
        <taxon>fabids</taxon>
        <taxon>Fabales</taxon>
        <taxon>Fabaceae</taxon>
        <taxon>Papilionoideae</taxon>
        <taxon>50 kb inversion clade</taxon>
        <taxon>NPAAA clade</taxon>
        <taxon>Hologalegina</taxon>
        <taxon>IRL clade</taxon>
        <taxon>Trifolieae</taxon>
        <taxon>Trifolium</taxon>
    </lineage>
</organism>
<dbReference type="EMBL" id="ASHM01202994">
    <property type="protein sequence ID" value="PNX67054.1"/>
    <property type="molecule type" value="Genomic_DNA"/>
</dbReference>
<proteinExistence type="predicted"/>
<gene>
    <name evidence="3" type="ORF">L195_g063340</name>
</gene>